<keyword evidence="3" id="KW-1185">Reference proteome</keyword>
<reference evidence="3" key="1">
    <citation type="journal article" date="2019" name="Int. J. Syst. Evol. Microbiol.">
        <title>The Global Catalogue of Microorganisms (GCM) 10K type strain sequencing project: providing services to taxonomists for standard genome sequencing and annotation.</title>
        <authorList>
            <consortium name="The Broad Institute Genomics Platform"/>
            <consortium name="The Broad Institute Genome Sequencing Center for Infectious Disease"/>
            <person name="Wu L."/>
            <person name="Ma J."/>
        </authorList>
    </citation>
    <scope>NUCLEOTIDE SEQUENCE [LARGE SCALE GENOMIC DNA]</scope>
    <source>
        <strain evidence="3">NBRC 108565</strain>
    </source>
</reference>
<evidence type="ECO:0000313" key="3">
    <source>
        <dbReference type="Proteomes" id="UP001321475"/>
    </source>
</evidence>
<name>A0ABM8G4U7_9CELL</name>
<sequence length="136" mass="14581">MTDRLREPLAKVLGARSAGPLEALGVSDVGGLLAHYPRRYGDPGRVSDLAGLALGEHVTVMARVARATVRQMRSRGGAMLQAVVTDGHHDLSLTFFAKRPGVLRHHEDRLRPGRMGLFTGVVGAYRGSVSSRTPTT</sequence>
<proteinExistence type="predicted"/>
<dbReference type="InterPro" id="IPR012340">
    <property type="entry name" value="NA-bd_OB-fold"/>
</dbReference>
<dbReference type="EMBL" id="AP027729">
    <property type="protein sequence ID" value="BDZ43103.1"/>
    <property type="molecule type" value="Genomic_DNA"/>
</dbReference>
<gene>
    <name evidence="2" type="ORF">GCM10025865_24020</name>
</gene>
<dbReference type="Pfam" id="PF17191">
    <property type="entry name" value="RecG_wedge"/>
    <property type="match status" value="1"/>
</dbReference>
<dbReference type="Gene3D" id="2.40.50.140">
    <property type="entry name" value="Nucleic acid-binding proteins"/>
    <property type="match status" value="1"/>
</dbReference>
<dbReference type="Proteomes" id="UP001321475">
    <property type="component" value="Chromosome"/>
</dbReference>
<evidence type="ECO:0000259" key="1">
    <source>
        <dbReference type="Pfam" id="PF17191"/>
    </source>
</evidence>
<evidence type="ECO:0000313" key="2">
    <source>
        <dbReference type="EMBL" id="BDZ43103.1"/>
    </source>
</evidence>
<protein>
    <recommendedName>
        <fullName evidence="1">RecG wedge domain-containing protein</fullName>
    </recommendedName>
</protein>
<organism evidence="2 3">
    <name type="scientific">Paraoerskovia sediminicola</name>
    <dbReference type="NCBI Taxonomy" id="1138587"/>
    <lineage>
        <taxon>Bacteria</taxon>
        <taxon>Bacillati</taxon>
        <taxon>Actinomycetota</taxon>
        <taxon>Actinomycetes</taxon>
        <taxon>Micrococcales</taxon>
        <taxon>Cellulomonadaceae</taxon>
        <taxon>Paraoerskovia</taxon>
    </lineage>
</organism>
<dbReference type="InterPro" id="IPR033454">
    <property type="entry name" value="RecG_wedge"/>
</dbReference>
<dbReference type="CDD" id="cd04488">
    <property type="entry name" value="RecG_wedge_OBF"/>
    <property type="match status" value="1"/>
</dbReference>
<accession>A0ABM8G4U7</accession>
<dbReference type="SUPFAM" id="SSF50249">
    <property type="entry name" value="Nucleic acid-binding proteins"/>
    <property type="match status" value="1"/>
</dbReference>
<feature type="domain" description="RecG wedge" evidence="1">
    <location>
        <begin position="10"/>
        <end position="98"/>
    </location>
</feature>